<feature type="domain" description="Mur ligase C-terminal" evidence="16">
    <location>
        <begin position="327"/>
        <end position="457"/>
    </location>
</feature>
<dbReference type="PANTHER" id="PTHR43445:SF3">
    <property type="entry name" value="UDP-N-ACETYLMURAMATE--L-ALANINE LIGASE"/>
    <property type="match status" value="1"/>
</dbReference>
<reference evidence="18 19" key="1">
    <citation type="submission" date="2018-08" db="EMBL/GenBank/DDBJ databases">
        <title>Meiothermus granaticius genome AF-68 sequencing project.</title>
        <authorList>
            <person name="Da Costa M.S."/>
            <person name="Albuquerque L."/>
            <person name="Raposo P."/>
            <person name="Froufe H.J.C."/>
            <person name="Barroso C.S."/>
            <person name="Egas C."/>
        </authorList>
    </citation>
    <scope>NUCLEOTIDE SEQUENCE [LARGE SCALE GENOMIC DNA]</scope>
    <source>
        <strain evidence="18 19">AF-68</strain>
    </source>
</reference>
<feature type="domain" description="Mur ligase central" evidence="17">
    <location>
        <begin position="122"/>
        <end position="305"/>
    </location>
</feature>
<keyword evidence="6 14" id="KW-0132">Cell division</keyword>
<dbReference type="GO" id="GO:0008360">
    <property type="term" value="P:regulation of cell shape"/>
    <property type="evidence" value="ECO:0007669"/>
    <property type="project" value="UniProtKB-KW"/>
</dbReference>
<dbReference type="GO" id="GO:0008763">
    <property type="term" value="F:UDP-N-acetylmuramate-L-alanine ligase activity"/>
    <property type="evidence" value="ECO:0007669"/>
    <property type="project" value="UniProtKB-UniRule"/>
</dbReference>
<evidence type="ECO:0000256" key="3">
    <source>
        <dbReference type="ARBA" id="ARBA00012211"/>
    </source>
</evidence>
<dbReference type="SUPFAM" id="SSF51984">
    <property type="entry name" value="MurCD N-terminal domain"/>
    <property type="match status" value="1"/>
</dbReference>
<dbReference type="Proteomes" id="UP000266178">
    <property type="component" value="Unassembled WGS sequence"/>
</dbReference>
<dbReference type="EC" id="6.3.2.8" evidence="3 14"/>
<dbReference type="SUPFAM" id="SSF53623">
    <property type="entry name" value="MurD-like peptide ligases, catalytic domain"/>
    <property type="match status" value="1"/>
</dbReference>
<dbReference type="RefSeq" id="WP_308629578.1">
    <property type="nucleotide sequence ID" value="NZ_BJXM01000015.1"/>
</dbReference>
<dbReference type="Gene3D" id="3.90.190.20">
    <property type="entry name" value="Mur ligase, C-terminal domain"/>
    <property type="match status" value="1"/>
</dbReference>
<dbReference type="InterPro" id="IPR050061">
    <property type="entry name" value="MurCDEF_pg_biosynth"/>
</dbReference>
<protein>
    <recommendedName>
        <fullName evidence="3 14">UDP-N-acetylmuramate--L-alanine ligase</fullName>
        <ecNumber evidence="3 14">6.3.2.8</ecNumber>
    </recommendedName>
    <alternativeName>
        <fullName evidence="14">UDP-N-acetylmuramoyl-L-alanine synthetase</fullName>
    </alternativeName>
</protein>
<keyword evidence="9 14" id="KW-0133">Cell shape</keyword>
<dbReference type="GO" id="GO:0071555">
    <property type="term" value="P:cell wall organization"/>
    <property type="evidence" value="ECO:0007669"/>
    <property type="project" value="UniProtKB-KW"/>
</dbReference>
<keyword evidence="10 14" id="KW-0573">Peptidoglycan synthesis</keyword>
<evidence type="ECO:0000256" key="14">
    <source>
        <dbReference type="HAMAP-Rule" id="MF_00046"/>
    </source>
</evidence>
<dbReference type="UniPathway" id="UPA00219"/>
<sequence>MNWHDQTSISVPESARAKHYHLMGIGGIGMSGLAHILRTDGHRVSGCDQRLGEITLGLERENIRVWLGHDPEHLHEVDVLVASTAIPETDRELSTARLLGIPVWRRIQVVGEILRRGYSLGVTGSHGKTTTTAMLASILMAAETDPTVLLGAQLDLIGGSSRAGGGRFRLAEIDESDPLFQFLELEVAVLTNLEADHVSPDGQSRPNYHASFAALCEAVRGFAHRARWVIYNAEERWSLLGELTQGTRRVGFALTHGDCHTQGLELLPFGSHFELVWQGQALGPIRLQVPGQHNVANALAASAAALVAGLPFGAIQTGLAQYTGARRRFERIGELNGAIVVDDYAHNATKLSALLQAAKHTGLRVRAVFQPHRYGRAEQEWPQYARALEQADEALILDVYAASEEPMNLTSAQIGQNLEAYLRGKSRQARYASWEEITDYLLKTAAPGELILTIGAGNISQLGRVLVGAKGVR</sequence>
<keyword evidence="5 14" id="KW-0436">Ligase</keyword>
<evidence type="ECO:0000256" key="12">
    <source>
        <dbReference type="ARBA" id="ARBA00023316"/>
    </source>
</evidence>
<dbReference type="Gene3D" id="3.40.1190.10">
    <property type="entry name" value="Mur-like, catalytic domain"/>
    <property type="match status" value="1"/>
</dbReference>
<dbReference type="GO" id="GO:0009252">
    <property type="term" value="P:peptidoglycan biosynthetic process"/>
    <property type="evidence" value="ECO:0007669"/>
    <property type="project" value="UniProtKB-UniRule"/>
</dbReference>
<evidence type="ECO:0000259" key="15">
    <source>
        <dbReference type="Pfam" id="PF01225"/>
    </source>
</evidence>
<evidence type="ECO:0000256" key="11">
    <source>
        <dbReference type="ARBA" id="ARBA00023306"/>
    </source>
</evidence>
<dbReference type="HAMAP" id="MF_00046">
    <property type="entry name" value="MurC"/>
    <property type="match status" value="1"/>
</dbReference>
<evidence type="ECO:0000256" key="7">
    <source>
        <dbReference type="ARBA" id="ARBA00022741"/>
    </source>
</evidence>
<evidence type="ECO:0000256" key="6">
    <source>
        <dbReference type="ARBA" id="ARBA00022618"/>
    </source>
</evidence>
<keyword evidence="8 14" id="KW-0067">ATP-binding</keyword>
<feature type="domain" description="Mur ligase N-terminal catalytic" evidence="15">
    <location>
        <begin position="19"/>
        <end position="118"/>
    </location>
</feature>
<comment type="similarity">
    <text evidence="14">Belongs to the MurCDEF family.</text>
</comment>
<dbReference type="SUPFAM" id="SSF53244">
    <property type="entry name" value="MurD-like peptide ligases, peptide-binding domain"/>
    <property type="match status" value="1"/>
</dbReference>
<dbReference type="InterPro" id="IPR005758">
    <property type="entry name" value="UDP-N-AcMur_Ala_ligase_MurC"/>
</dbReference>
<evidence type="ECO:0000313" key="18">
    <source>
        <dbReference type="EMBL" id="RIH93942.1"/>
    </source>
</evidence>
<dbReference type="AlphaFoldDB" id="A0A399FFA9"/>
<evidence type="ECO:0000256" key="9">
    <source>
        <dbReference type="ARBA" id="ARBA00022960"/>
    </source>
</evidence>
<dbReference type="Gene3D" id="3.40.50.720">
    <property type="entry name" value="NAD(P)-binding Rossmann-like Domain"/>
    <property type="match status" value="1"/>
</dbReference>
<evidence type="ECO:0000256" key="10">
    <source>
        <dbReference type="ARBA" id="ARBA00022984"/>
    </source>
</evidence>
<evidence type="ECO:0000259" key="17">
    <source>
        <dbReference type="Pfam" id="PF08245"/>
    </source>
</evidence>
<evidence type="ECO:0000256" key="5">
    <source>
        <dbReference type="ARBA" id="ARBA00022598"/>
    </source>
</evidence>
<evidence type="ECO:0000256" key="2">
    <source>
        <dbReference type="ARBA" id="ARBA00004752"/>
    </source>
</evidence>
<dbReference type="Pfam" id="PF08245">
    <property type="entry name" value="Mur_ligase_M"/>
    <property type="match status" value="1"/>
</dbReference>
<dbReference type="InterPro" id="IPR004101">
    <property type="entry name" value="Mur_ligase_C"/>
</dbReference>
<evidence type="ECO:0000256" key="4">
    <source>
        <dbReference type="ARBA" id="ARBA00022490"/>
    </source>
</evidence>
<comment type="function">
    <text evidence="14">Cell wall formation.</text>
</comment>
<dbReference type="InterPro" id="IPR000713">
    <property type="entry name" value="Mur_ligase_N"/>
</dbReference>
<evidence type="ECO:0000256" key="13">
    <source>
        <dbReference type="ARBA" id="ARBA00047833"/>
    </source>
</evidence>
<keyword evidence="11 14" id="KW-0131">Cell cycle</keyword>
<comment type="caution">
    <text evidence="18">The sequence shown here is derived from an EMBL/GenBank/DDBJ whole genome shotgun (WGS) entry which is preliminary data.</text>
</comment>
<comment type="pathway">
    <text evidence="2 14">Cell wall biogenesis; peptidoglycan biosynthesis.</text>
</comment>
<comment type="catalytic activity">
    <reaction evidence="13 14">
        <text>UDP-N-acetyl-alpha-D-muramate + L-alanine + ATP = UDP-N-acetyl-alpha-D-muramoyl-L-alanine + ADP + phosphate + H(+)</text>
        <dbReference type="Rhea" id="RHEA:23372"/>
        <dbReference type="ChEBI" id="CHEBI:15378"/>
        <dbReference type="ChEBI" id="CHEBI:30616"/>
        <dbReference type="ChEBI" id="CHEBI:43474"/>
        <dbReference type="ChEBI" id="CHEBI:57972"/>
        <dbReference type="ChEBI" id="CHEBI:70757"/>
        <dbReference type="ChEBI" id="CHEBI:83898"/>
        <dbReference type="ChEBI" id="CHEBI:456216"/>
        <dbReference type="EC" id="6.3.2.8"/>
    </reaction>
</comment>
<keyword evidence="12 14" id="KW-0961">Cell wall biogenesis/degradation</keyword>
<dbReference type="GO" id="GO:0005524">
    <property type="term" value="F:ATP binding"/>
    <property type="evidence" value="ECO:0007669"/>
    <property type="project" value="UniProtKB-UniRule"/>
</dbReference>
<dbReference type="EMBL" id="QWLB01000001">
    <property type="protein sequence ID" value="RIH93942.1"/>
    <property type="molecule type" value="Genomic_DNA"/>
</dbReference>
<name>A0A399FFA9_9DEIN</name>
<dbReference type="NCBIfam" id="TIGR01082">
    <property type="entry name" value="murC"/>
    <property type="match status" value="1"/>
</dbReference>
<keyword evidence="4 14" id="KW-0963">Cytoplasm</keyword>
<dbReference type="Pfam" id="PF02875">
    <property type="entry name" value="Mur_ligase_C"/>
    <property type="match status" value="1"/>
</dbReference>
<dbReference type="PANTHER" id="PTHR43445">
    <property type="entry name" value="UDP-N-ACETYLMURAMATE--L-ALANINE LIGASE-RELATED"/>
    <property type="match status" value="1"/>
</dbReference>
<dbReference type="GO" id="GO:0005737">
    <property type="term" value="C:cytoplasm"/>
    <property type="evidence" value="ECO:0007669"/>
    <property type="project" value="UniProtKB-SubCell"/>
</dbReference>
<keyword evidence="19" id="KW-1185">Reference proteome</keyword>
<keyword evidence="7 14" id="KW-0547">Nucleotide-binding</keyword>
<feature type="binding site" evidence="14">
    <location>
        <begin position="124"/>
        <end position="130"/>
    </location>
    <ligand>
        <name>ATP</name>
        <dbReference type="ChEBI" id="CHEBI:30616"/>
    </ligand>
</feature>
<evidence type="ECO:0000256" key="8">
    <source>
        <dbReference type="ARBA" id="ARBA00022840"/>
    </source>
</evidence>
<evidence type="ECO:0000259" key="16">
    <source>
        <dbReference type="Pfam" id="PF02875"/>
    </source>
</evidence>
<gene>
    <name evidence="14 18" type="primary">murC</name>
    <name evidence="18" type="ORF">Mgrana_00028</name>
</gene>
<organism evidence="18 19">
    <name type="scientific">Meiothermus granaticius NBRC 107808</name>
    <dbReference type="NCBI Taxonomy" id="1227551"/>
    <lineage>
        <taxon>Bacteria</taxon>
        <taxon>Thermotogati</taxon>
        <taxon>Deinococcota</taxon>
        <taxon>Deinococci</taxon>
        <taxon>Thermales</taxon>
        <taxon>Thermaceae</taxon>
        <taxon>Meiothermus</taxon>
    </lineage>
</organism>
<dbReference type="GO" id="GO:0051301">
    <property type="term" value="P:cell division"/>
    <property type="evidence" value="ECO:0007669"/>
    <property type="project" value="UniProtKB-KW"/>
</dbReference>
<evidence type="ECO:0000256" key="1">
    <source>
        <dbReference type="ARBA" id="ARBA00004496"/>
    </source>
</evidence>
<dbReference type="InterPro" id="IPR036565">
    <property type="entry name" value="Mur-like_cat_sf"/>
</dbReference>
<dbReference type="InterPro" id="IPR036615">
    <property type="entry name" value="Mur_ligase_C_dom_sf"/>
</dbReference>
<accession>A0A399FFA9</accession>
<dbReference type="Pfam" id="PF01225">
    <property type="entry name" value="Mur_ligase"/>
    <property type="match status" value="1"/>
</dbReference>
<comment type="subcellular location">
    <subcellularLocation>
        <location evidence="1 14">Cytoplasm</location>
    </subcellularLocation>
</comment>
<evidence type="ECO:0000313" key="19">
    <source>
        <dbReference type="Proteomes" id="UP000266178"/>
    </source>
</evidence>
<proteinExistence type="inferred from homology"/>
<dbReference type="InterPro" id="IPR013221">
    <property type="entry name" value="Mur_ligase_cen"/>
</dbReference>